<reference evidence="9 10" key="1">
    <citation type="submission" date="2019-03" db="EMBL/GenBank/DDBJ databases">
        <title>Genomic Encyclopedia of Type Strains, Phase IV (KMG-IV): sequencing the most valuable type-strain genomes for metagenomic binning, comparative biology and taxonomic classification.</title>
        <authorList>
            <person name="Goeker M."/>
        </authorList>
    </citation>
    <scope>NUCLEOTIDE SEQUENCE [LARGE SCALE GENOMIC DNA]</scope>
    <source>
        <strain evidence="9 10">DSM 25287</strain>
    </source>
</reference>
<dbReference type="NCBIfam" id="TIGR02480">
    <property type="entry name" value="fliN"/>
    <property type="match status" value="1"/>
</dbReference>
<comment type="function">
    <text evidence="7">FliN is one of three proteins (FliG, FliN, FliM) that form the rotor-mounted switch complex (C ring), located at the base of the basal body. This complex interacts with the CheY and CheZ chemotaxis proteins, in addition to contacting components of the motor that determine the direction of flagellar rotation.</text>
</comment>
<keyword evidence="7" id="KW-0975">Bacterial flagellum</keyword>
<evidence type="ECO:0000256" key="3">
    <source>
        <dbReference type="ARBA" id="ARBA00022475"/>
    </source>
</evidence>
<comment type="caution">
    <text evidence="9">The sequence shown here is derived from an EMBL/GenBank/DDBJ whole genome shotgun (WGS) entry which is preliminary data.</text>
</comment>
<comment type="subcellular location">
    <subcellularLocation>
        <location evidence="7">Cell membrane</location>
        <topology evidence="7">Peripheral membrane protein</topology>
        <orientation evidence="7">Cytoplasmic side</orientation>
    </subcellularLocation>
    <subcellularLocation>
        <location evidence="7">Bacterial flagellum basal body</location>
    </subcellularLocation>
</comment>
<sequence length="127" mass="13298">MSETESPEAAAEDVAAVSPLGQDFDAEPAATAAAAAPAPASVASLDVLLDIPVTLSLELGRTRMSIRELLALGQGSVVRLDRPAGEPLDILVNGCLIARGEVVVVNDRFGVRITEIASPEERIKRLR</sequence>
<keyword evidence="3 7" id="KW-1003">Cell membrane</keyword>
<keyword evidence="6 7" id="KW-0472">Membrane</keyword>
<feature type="domain" description="Flagellar motor switch protein FliN-like C-terminal" evidence="8">
    <location>
        <begin position="48"/>
        <end position="117"/>
    </location>
</feature>
<comment type="similarity">
    <text evidence="1 7">Belongs to the FliN/MopA/SpaO family.</text>
</comment>
<keyword evidence="5 7" id="KW-0283">Flagellar rotation</keyword>
<dbReference type="RefSeq" id="WP_132544557.1">
    <property type="nucleotide sequence ID" value="NZ_SLWY01000018.1"/>
</dbReference>
<keyword evidence="10" id="KW-1185">Reference proteome</keyword>
<dbReference type="GO" id="GO:0006935">
    <property type="term" value="P:chemotaxis"/>
    <property type="evidence" value="ECO:0007669"/>
    <property type="project" value="UniProtKB-KW"/>
</dbReference>
<dbReference type="GO" id="GO:0003774">
    <property type="term" value="F:cytoskeletal motor activity"/>
    <property type="evidence" value="ECO:0007669"/>
    <property type="project" value="UniProtKB-UniRule"/>
</dbReference>
<dbReference type="EMBL" id="SLWY01000018">
    <property type="protein sequence ID" value="TCO79674.1"/>
    <property type="molecule type" value="Genomic_DNA"/>
</dbReference>
<dbReference type="GO" id="GO:0009425">
    <property type="term" value="C:bacterial-type flagellum basal body"/>
    <property type="evidence" value="ECO:0007669"/>
    <property type="project" value="UniProtKB-SubCell"/>
</dbReference>
<evidence type="ECO:0000313" key="9">
    <source>
        <dbReference type="EMBL" id="TCO79674.1"/>
    </source>
</evidence>
<accession>A0A4R2KZV8</accession>
<evidence type="ECO:0000256" key="7">
    <source>
        <dbReference type="RuleBase" id="RU362074"/>
    </source>
</evidence>
<evidence type="ECO:0000313" key="10">
    <source>
        <dbReference type="Proteomes" id="UP000295765"/>
    </source>
</evidence>
<dbReference type="PRINTS" id="PR00956">
    <property type="entry name" value="FLGMOTORFLIN"/>
</dbReference>
<evidence type="ECO:0000256" key="5">
    <source>
        <dbReference type="ARBA" id="ARBA00022779"/>
    </source>
</evidence>
<keyword evidence="9" id="KW-0966">Cell projection</keyword>
<proteinExistence type="inferred from homology"/>
<keyword evidence="4 7" id="KW-0145">Chemotaxis</keyword>
<dbReference type="PANTHER" id="PTHR43484">
    <property type="match status" value="1"/>
</dbReference>
<organism evidence="9 10">
    <name type="scientific">Plasticicumulans lactativorans</name>
    <dbReference type="NCBI Taxonomy" id="1133106"/>
    <lineage>
        <taxon>Bacteria</taxon>
        <taxon>Pseudomonadati</taxon>
        <taxon>Pseudomonadota</taxon>
        <taxon>Gammaproteobacteria</taxon>
        <taxon>Candidatus Competibacteraceae</taxon>
        <taxon>Plasticicumulans</taxon>
    </lineage>
</organism>
<dbReference type="GO" id="GO:0071973">
    <property type="term" value="P:bacterial-type flagellum-dependent cell motility"/>
    <property type="evidence" value="ECO:0007669"/>
    <property type="project" value="UniProtKB-UniRule"/>
</dbReference>
<evidence type="ECO:0000256" key="2">
    <source>
        <dbReference type="ARBA" id="ARBA00021897"/>
    </source>
</evidence>
<keyword evidence="9" id="KW-0969">Cilium</keyword>
<dbReference type="InterPro" id="IPR001172">
    <property type="entry name" value="FliN_T3SS_HrcQb"/>
</dbReference>
<evidence type="ECO:0000256" key="6">
    <source>
        <dbReference type="ARBA" id="ARBA00023136"/>
    </source>
</evidence>
<dbReference type="InterPro" id="IPR036429">
    <property type="entry name" value="SpoA-like_sf"/>
</dbReference>
<dbReference type="InterPro" id="IPR001543">
    <property type="entry name" value="FliN-like_C"/>
</dbReference>
<dbReference type="PANTHER" id="PTHR43484:SF1">
    <property type="entry name" value="FLAGELLAR MOTOR SWITCH PROTEIN FLIN"/>
    <property type="match status" value="1"/>
</dbReference>
<evidence type="ECO:0000256" key="4">
    <source>
        <dbReference type="ARBA" id="ARBA00022500"/>
    </source>
</evidence>
<dbReference type="Gene3D" id="2.30.330.10">
    <property type="entry name" value="SpoA-like"/>
    <property type="match status" value="1"/>
</dbReference>
<evidence type="ECO:0000256" key="1">
    <source>
        <dbReference type="ARBA" id="ARBA00009226"/>
    </source>
</evidence>
<dbReference type="InterPro" id="IPR051469">
    <property type="entry name" value="FliN/MopA/SpaO"/>
</dbReference>
<dbReference type="AlphaFoldDB" id="A0A4R2KZV8"/>
<gene>
    <name evidence="9" type="ORF">EV699_11860</name>
</gene>
<name>A0A4R2KZV8_9GAMM</name>
<dbReference type="OrthoDB" id="9773459at2"/>
<protein>
    <recommendedName>
        <fullName evidence="2 7">Flagellar motor switch protein FliN</fullName>
    </recommendedName>
</protein>
<dbReference type="SUPFAM" id="SSF101801">
    <property type="entry name" value="Surface presentation of antigens (SPOA)"/>
    <property type="match status" value="1"/>
</dbReference>
<dbReference type="GO" id="GO:0005886">
    <property type="term" value="C:plasma membrane"/>
    <property type="evidence" value="ECO:0007669"/>
    <property type="project" value="UniProtKB-SubCell"/>
</dbReference>
<evidence type="ECO:0000259" key="8">
    <source>
        <dbReference type="Pfam" id="PF01052"/>
    </source>
</evidence>
<dbReference type="InterPro" id="IPR012826">
    <property type="entry name" value="FliN"/>
</dbReference>
<dbReference type="Proteomes" id="UP000295765">
    <property type="component" value="Unassembled WGS sequence"/>
</dbReference>
<keyword evidence="9" id="KW-0282">Flagellum</keyword>
<dbReference type="Pfam" id="PF01052">
    <property type="entry name" value="FliMN_C"/>
    <property type="match status" value="1"/>
</dbReference>